<organism evidence="1">
    <name type="scientific">viral metagenome</name>
    <dbReference type="NCBI Taxonomy" id="1070528"/>
    <lineage>
        <taxon>unclassified sequences</taxon>
        <taxon>metagenomes</taxon>
        <taxon>organismal metagenomes</taxon>
    </lineage>
</organism>
<dbReference type="EMBL" id="MN739322">
    <property type="protein sequence ID" value="QHS98737.1"/>
    <property type="molecule type" value="Genomic_DNA"/>
</dbReference>
<name>A0A6C0C297_9ZZZZ</name>
<evidence type="ECO:0000313" key="1">
    <source>
        <dbReference type="EMBL" id="QHS98737.1"/>
    </source>
</evidence>
<dbReference type="AlphaFoldDB" id="A0A6C0C297"/>
<accession>A0A6C0C297</accession>
<proteinExistence type="predicted"/>
<reference evidence="1" key="1">
    <citation type="journal article" date="2020" name="Nature">
        <title>Giant virus diversity and host interactions through global metagenomics.</title>
        <authorList>
            <person name="Schulz F."/>
            <person name="Roux S."/>
            <person name="Paez-Espino D."/>
            <person name="Jungbluth S."/>
            <person name="Walsh D.A."/>
            <person name="Denef V.J."/>
            <person name="McMahon K.D."/>
            <person name="Konstantinidis K.T."/>
            <person name="Eloe-Fadrosh E.A."/>
            <person name="Kyrpides N.C."/>
            <person name="Woyke T."/>
        </authorList>
    </citation>
    <scope>NUCLEOTIDE SEQUENCE</scope>
    <source>
        <strain evidence="1">GVMAG-M-3300020185-18</strain>
    </source>
</reference>
<protein>
    <submittedName>
        <fullName evidence="1">Uncharacterized protein</fullName>
    </submittedName>
</protein>
<sequence length="324" mass="38768">MVCRIDITCEDKLPNKDKLIISISPYKIEREGGLMLYKCLKNQYNKIYFSNDNTHYYTDFTKEDKYVILKKMLYKKIKEYDEIIIFGSSKGGGLPAYLSNKINLLYPNKKIKVFFFNPYIVINNNILNDIKHIRGFAPSMERVLKAGKNENFLNYLVDNKNINYYYFSGNDGADVYYHNLSYEYSLINNINNIEFINIIQFQNFVDAHFIFFKLYETSKTYHKEDNIYYKKIIFKDIFLKTRQSIDKIYQINSKYEQTFNISNINYKNKLFDIPINDNKELMIINKRTNRKLIIKKEGNYWGLVDNVDITNWKNNDSIIIYNNI</sequence>